<feature type="domain" description="CAAX prenyl protease 2/Lysostaphin resistance protein A-like" evidence="3">
    <location>
        <begin position="129"/>
        <end position="222"/>
    </location>
</feature>
<accession>A0A4R5NDD5</accession>
<protein>
    <recommendedName>
        <fullName evidence="3">CAAX prenyl protease 2/Lysostaphin resistance protein A-like domain-containing protein</fullName>
    </recommendedName>
</protein>
<dbReference type="InterPro" id="IPR003675">
    <property type="entry name" value="Rce1/LyrA-like_dom"/>
</dbReference>
<feature type="transmembrane region" description="Helical" evidence="2">
    <location>
        <begin position="12"/>
        <end position="31"/>
    </location>
</feature>
<organism evidence="4 5">
    <name type="scientific">Secundilactobacillus malefermentans</name>
    <dbReference type="NCBI Taxonomy" id="176292"/>
    <lineage>
        <taxon>Bacteria</taxon>
        <taxon>Bacillati</taxon>
        <taxon>Bacillota</taxon>
        <taxon>Bacilli</taxon>
        <taxon>Lactobacillales</taxon>
        <taxon>Lactobacillaceae</taxon>
        <taxon>Secundilactobacillus</taxon>
    </lineage>
</organism>
<evidence type="ECO:0000256" key="2">
    <source>
        <dbReference type="SAM" id="Phobius"/>
    </source>
</evidence>
<dbReference type="STRING" id="1122149.FD44_GL000206"/>
<dbReference type="AlphaFoldDB" id="A0A4R5NDD5"/>
<reference evidence="4 5" key="1">
    <citation type="journal article" date="2019" name="Appl. Microbiol. Biotechnol.">
        <title>Uncovering carbohydrate metabolism through a genotype-phenotype association study of 56 lactic acid bacteria genomes.</title>
        <authorList>
            <person name="Buron-Moles G."/>
            <person name="Chailyan A."/>
            <person name="Dolejs I."/>
            <person name="Forster J."/>
            <person name="Miks M.H."/>
        </authorList>
    </citation>
    <scope>NUCLEOTIDE SEQUENCE [LARGE SCALE GENOMIC DNA]</scope>
    <source>
        <strain evidence="4 5">ATCC 49373</strain>
    </source>
</reference>
<gene>
    <name evidence="4" type="ORF">C5L31_002205</name>
</gene>
<dbReference type="PANTHER" id="PTHR36435">
    <property type="entry name" value="SLR1288 PROTEIN"/>
    <property type="match status" value="1"/>
</dbReference>
<feature type="transmembrane region" description="Helical" evidence="2">
    <location>
        <begin position="86"/>
        <end position="109"/>
    </location>
</feature>
<dbReference type="Pfam" id="PF02517">
    <property type="entry name" value="Rce1-like"/>
    <property type="match status" value="1"/>
</dbReference>
<proteinExistence type="inferred from homology"/>
<dbReference type="Proteomes" id="UP000294854">
    <property type="component" value="Unassembled WGS sequence"/>
</dbReference>
<feature type="transmembrane region" description="Helical" evidence="2">
    <location>
        <begin position="43"/>
        <end position="65"/>
    </location>
</feature>
<dbReference type="GO" id="GO:0080120">
    <property type="term" value="P:CAAX-box protein maturation"/>
    <property type="evidence" value="ECO:0007669"/>
    <property type="project" value="UniProtKB-ARBA"/>
</dbReference>
<dbReference type="OrthoDB" id="8607342at2"/>
<keyword evidence="5" id="KW-1185">Reference proteome</keyword>
<evidence type="ECO:0000313" key="4">
    <source>
        <dbReference type="EMBL" id="TDG71418.1"/>
    </source>
</evidence>
<name>A0A4R5NDD5_9LACO</name>
<comment type="caution">
    <text evidence="4">The sequence shown here is derived from an EMBL/GenBank/DDBJ whole genome shotgun (WGS) entry which is preliminary data.</text>
</comment>
<dbReference type="PANTHER" id="PTHR36435:SF1">
    <property type="entry name" value="CAAX AMINO TERMINAL PROTEASE FAMILY PROTEIN"/>
    <property type="match status" value="1"/>
</dbReference>
<evidence type="ECO:0000313" key="5">
    <source>
        <dbReference type="Proteomes" id="UP000294854"/>
    </source>
</evidence>
<keyword evidence="2" id="KW-0812">Transmembrane</keyword>
<dbReference type="RefSeq" id="WP_010619462.1">
    <property type="nucleotide sequence ID" value="NZ_CP042371.1"/>
</dbReference>
<keyword evidence="2" id="KW-1133">Transmembrane helix</keyword>
<dbReference type="InterPro" id="IPR052710">
    <property type="entry name" value="CAAX_protease"/>
</dbReference>
<sequence length="225" mass="25866">MGSYLNRQILRIVWIVLLFIGYQAATAFLSTASSLAGTNPDLAAKYIGLTLIASALLLWLFHWLYQKQLAKNNPRHFGHTPLTSKRLWQFILLFAIMFGIQLVWSQLIVHHILPSPSNQKLVDQGVMQLPLWNTIYDCIAAPYFEETIFRGFFLNFFFSKNTLVSNVLGVFVSGLIFGYLHTLSFNWTLLLYASLGWLLSFSYLYFKDIRYNIALHMLNNILGSI</sequence>
<comment type="similarity">
    <text evidence="1">Belongs to the UPF0177 family.</text>
</comment>
<feature type="transmembrane region" description="Helical" evidence="2">
    <location>
        <begin position="129"/>
        <end position="149"/>
    </location>
</feature>
<dbReference type="GO" id="GO:0004175">
    <property type="term" value="F:endopeptidase activity"/>
    <property type="evidence" value="ECO:0007669"/>
    <property type="project" value="UniProtKB-ARBA"/>
</dbReference>
<evidence type="ECO:0000259" key="3">
    <source>
        <dbReference type="Pfam" id="PF02517"/>
    </source>
</evidence>
<feature type="transmembrane region" description="Helical" evidence="2">
    <location>
        <begin position="161"/>
        <end position="181"/>
    </location>
</feature>
<feature type="transmembrane region" description="Helical" evidence="2">
    <location>
        <begin position="187"/>
        <end position="206"/>
    </location>
</feature>
<dbReference type="EMBL" id="PUFO01000105">
    <property type="protein sequence ID" value="TDG71418.1"/>
    <property type="molecule type" value="Genomic_DNA"/>
</dbReference>
<evidence type="ECO:0000256" key="1">
    <source>
        <dbReference type="ARBA" id="ARBA00009067"/>
    </source>
</evidence>
<keyword evidence="2" id="KW-0472">Membrane</keyword>